<dbReference type="GO" id="GO:0009245">
    <property type="term" value="P:lipid A biosynthetic process"/>
    <property type="evidence" value="ECO:0007669"/>
    <property type="project" value="TreeGrafter"/>
</dbReference>
<comment type="caution">
    <text evidence="14">The sequence shown here is derived from an EMBL/GenBank/DDBJ whole genome shotgun (WGS) entry which is preliminary data.</text>
</comment>
<keyword evidence="14" id="KW-0328">Glycosyltransferase</keyword>
<protein>
    <recommendedName>
        <fullName evidence="5 11">3-deoxy-D-manno-octulosonic acid transferase</fullName>
        <shortName evidence="11">Kdo transferase</shortName>
        <ecNumber evidence="4 11">2.4.99.12</ecNumber>
    </recommendedName>
    <alternativeName>
        <fullName evidence="7 11">Lipid IV(A) 3-deoxy-D-manno-octulosonic acid transferase</fullName>
    </alternativeName>
</protein>
<gene>
    <name evidence="14" type="ORF">FHS88_000628</name>
</gene>
<evidence type="ECO:0000256" key="11">
    <source>
        <dbReference type="RuleBase" id="RU365103"/>
    </source>
</evidence>
<dbReference type="GO" id="GO:0009244">
    <property type="term" value="P:lipopolysaccharide core region biosynthetic process"/>
    <property type="evidence" value="ECO:0007669"/>
    <property type="project" value="UniProtKB-UniRule"/>
</dbReference>
<organism evidence="14 15">
    <name type="scientific">Neoroseomonas alkaliterrae</name>
    <dbReference type="NCBI Taxonomy" id="1452450"/>
    <lineage>
        <taxon>Bacteria</taxon>
        <taxon>Pseudomonadati</taxon>
        <taxon>Pseudomonadota</taxon>
        <taxon>Alphaproteobacteria</taxon>
        <taxon>Acetobacterales</taxon>
        <taxon>Acetobacteraceae</taxon>
        <taxon>Neoroseomonas</taxon>
    </lineage>
</organism>
<evidence type="ECO:0000313" key="15">
    <source>
        <dbReference type="Proteomes" id="UP000562254"/>
    </source>
</evidence>
<feature type="compositionally biased region" description="Low complexity" evidence="12">
    <location>
        <begin position="435"/>
        <end position="448"/>
    </location>
</feature>
<dbReference type="EMBL" id="JACIJE010000001">
    <property type="protein sequence ID" value="MBB5688518.1"/>
    <property type="molecule type" value="Genomic_DNA"/>
</dbReference>
<evidence type="ECO:0000256" key="9">
    <source>
        <dbReference type="PIRSR" id="PIRSR639901-1"/>
    </source>
</evidence>
<evidence type="ECO:0000256" key="5">
    <source>
        <dbReference type="ARBA" id="ARBA00019077"/>
    </source>
</evidence>
<sequence>MSLLAAVWRLAASAAAPALPAYLRRRARRGKEVPGRIAERFGEGAARPGGTLLWLHAASVGEMLSLLPLLEALGRAAPGLHFLMTTGTRTSAELLERRLPEALAPRVAHRFVPLDVPAWVARFLDGWRPDAAVFAESELWPNLIAATAARGVPLALVNARMSDRSLRWWRRAPGLAREVLAPFALVLAQTEADAARFRALGAPARCLGNLKYAAPPLPADAAEMERLRGVFGGRPAWVAASTHPGEEAVVLAAHRRLAAAHPGLLSVIVPRHPERGPEVAALAQGLGVARRAAGEDPGPDTAVLVADTLGELGLFYRLAACAFVGGSLVAHGGQNPLEPARLRCPVLLGPHVWNFAEIVERMAAAGGLTRIVPGTDPAAALAEAVSAMLSTPERGRAQAEAAFAVAAEEAGLPERIAAALLPLLPPTDATALPEGRNLAGPALAGPPATRIVDEGN</sequence>
<dbReference type="Gene3D" id="3.40.50.2000">
    <property type="entry name" value="Glycogen Phosphorylase B"/>
    <property type="match status" value="1"/>
</dbReference>
<evidence type="ECO:0000313" key="14">
    <source>
        <dbReference type="EMBL" id="MBB5688518.1"/>
    </source>
</evidence>
<dbReference type="Pfam" id="PF04413">
    <property type="entry name" value="Glycos_transf_N"/>
    <property type="match status" value="1"/>
</dbReference>
<keyword evidence="11" id="KW-0448">Lipopolysaccharide biosynthesis</keyword>
<keyword evidence="15" id="KW-1185">Reference proteome</keyword>
<evidence type="ECO:0000256" key="1">
    <source>
        <dbReference type="ARBA" id="ARBA00003394"/>
    </source>
</evidence>
<evidence type="ECO:0000256" key="4">
    <source>
        <dbReference type="ARBA" id="ARBA00012621"/>
    </source>
</evidence>
<name>A0A840XJ61_9PROT</name>
<feature type="active site" description="Proton acceptor" evidence="9">
    <location>
        <position position="62"/>
    </location>
</feature>
<comment type="subcellular location">
    <subcellularLocation>
        <location evidence="11">Cell membrane</location>
    </subcellularLocation>
</comment>
<comment type="similarity">
    <text evidence="3">Belongs to the glycosyltransferase group 1 family. Glycosyltransferase 30 subfamily.</text>
</comment>
<dbReference type="InterPro" id="IPR007507">
    <property type="entry name" value="Glycos_transf_N"/>
</dbReference>
<feature type="site" description="Transition state stabilizer" evidence="10">
    <location>
        <position position="136"/>
    </location>
</feature>
<dbReference type="InterPro" id="IPR038107">
    <property type="entry name" value="Glycos_transf_N_sf"/>
</dbReference>
<dbReference type="SUPFAM" id="SSF53756">
    <property type="entry name" value="UDP-Glycosyltransferase/glycogen phosphorylase"/>
    <property type="match status" value="1"/>
</dbReference>
<reference evidence="14 15" key="1">
    <citation type="submission" date="2020-08" db="EMBL/GenBank/DDBJ databases">
        <title>Genomic Encyclopedia of Type Strains, Phase IV (KMG-IV): sequencing the most valuable type-strain genomes for metagenomic binning, comparative biology and taxonomic classification.</title>
        <authorList>
            <person name="Goeker M."/>
        </authorList>
    </citation>
    <scope>NUCLEOTIDE SEQUENCE [LARGE SCALE GENOMIC DNA]</scope>
    <source>
        <strain evidence="14 15">DSM 25895</strain>
    </source>
</reference>
<dbReference type="RefSeq" id="WP_184481176.1">
    <property type="nucleotide sequence ID" value="NZ_JACIJE010000001.1"/>
</dbReference>
<comment type="function">
    <text evidence="1 11">Involved in lipopolysaccharide (LPS) biosynthesis. Catalyzes the transfer of 3-deoxy-D-manno-octulosonate (Kdo) residue(s) from CMP-Kdo to lipid IV(A), the tetraacyldisaccharide-1,4'-bisphosphate precursor of lipid A.</text>
</comment>
<dbReference type="Proteomes" id="UP000562254">
    <property type="component" value="Unassembled WGS sequence"/>
</dbReference>
<proteinExistence type="inferred from homology"/>
<dbReference type="PANTHER" id="PTHR42755">
    <property type="entry name" value="3-DEOXY-MANNO-OCTULOSONATE CYTIDYLYLTRANSFERASE"/>
    <property type="match status" value="1"/>
</dbReference>
<feature type="region of interest" description="Disordered" evidence="12">
    <location>
        <begin position="435"/>
        <end position="456"/>
    </location>
</feature>
<dbReference type="GO" id="GO:0005886">
    <property type="term" value="C:plasma membrane"/>
    <property type="evidence" value="ECO:0007669"/>
    <property type="project" value="UniProtKB-SubCell"/>
</dbReference>
<dbReference type="Gene3D" id="3.40.50.11720">
    <property type="entry name" value="3-Deoxy-D-manno-octulosonic-acid transferase, N-terminal domain"/>
    <property type="match status" value="1"/>
</dbReference>
<dbReference type="PANTHER" id="PTHR42755:SF1">
    <property type="entry name" value="3-DEOXY-D-MANNO-OCTULOSONIC ACID TRANSFERASE, MITOCHONDRIAL-RELATED"/>
    <property type="match status" value="1"/>
</dbReference>
<comment type="pathway">
    <text evidence="2 11">Bacterial outer membrane biogenesis; LPS core biosynthesis.</text>
</comment>
<keyword evidence="11" id="KW-1003">Cell membrane</keyword>
<evidence type="ECO:0000256" key="3">
    <source>
        <dbReference type="ARBA" id="ARBA00006380"/>
    </source>
</evidence>
<evidence type="ECO:0000256" key="6">
    <source>
        <dbReference type="ARBA" id="ARBA00022679"/>
    </source>
</evidence>
<evidence type="ECO:0000256" key="2">
    <source>
        <dbReference type="ARBA" id="ARBA00004713"/>
    </source>
</evidence>
<evidence type="ECO:0000256" key="7">
    <source>
        <dbReference type="ARBA" id="ARBA00031445"/>
    </source>
</evidence>
<dbReference type="AlphaFoldDB" id="A0A840XJ61"/>
<dbReference type="UniPathway" id="UPA00958"/>
<dbReference type="InterPro" id="IPR039901">
    <property type="entry name" value="Kdotransferase"/>
</dbReference>
<evidence type="ECO:0000259" key="13">
    <source>
        <dbReference type="Pfam" id="PF04413"/>
    </source>
</evidence>
<keyword evidence="11" id="KW-0472">Membrane</keyword>
<evidence type="ECO:0000256" key="8">
    <source>
        <dbReference type="ARBA" id="ARBA00049183"/>
    </source>
</evidence>
<keyword evidence="6 11" id="KW-0808">Transferase</keyword>
<comment type="catalytic activity">
    <reaction evidence="8 11">
        <text>lipid IVA (E. coli) + CMP-3-deoxy-beta-D-manno-octulosonate = alpha-Kdo-(2-&gt;6)-lipid IVA (E. coli) + CMP + H(+)</text>
        <dbReference type="Rhea" id="RHEA:28066"/>
        <dbReference type="ChEBI" id="CHEBI:15378"/>
        <dbReference type="ChEBI" id="CHEBI:58603"/>
        <dbReference type="ChEBI" id="CHEBI:60364"/>
        <dbReference type="ChEBI" id="CHEBI:60377"/>
        <dbReference type="ChEBI" id="CHEBI:85987"/>
        <dbReference type="EC" id="2.4.99.12"/>
    </reaction>
</comment>
<feature type="domain" description="3-deoxy-D-manno-octulosonic-acid transferase N-terminal" evidence="13">
    <location>
        <begin position="36"/>
        <end position="213"/>
    </location>
</feature>
<evidence type="ECO:0000256" key="12">
    <source>
        <dbReference type="SAM" id="MobiDB-lite"/>
    </source>
</evidence>
<dbReference type="FunFam" id="3.40.50.2000:FF:000032">
    <property type="entry name" value="3-deoxy-D-manno-octulosonic acid transferase"/>
    <property type="match status" value="1"/>
</dbReference>
<dbReference type="GO" id="GO:0043842">
    <property type="term" value="F:Kdo transferase activity"/>
    <property type="evidence" value="ECO:0007669"/>
    <property type="project" value="UniProtKB-EC"/>
</dbReference>
<accession>A0A840XJ61</accession>
<dbReference type="EC" id="2.4.99.12" evidence="4 11"/>
<feature type="site" description="Transition state stabilizer" evidence="10">
    <location>
        <position position="211"/>
    </location>
</feature>
<evidence type="ECO:0000256" key="10">
    <source>
        <dbReference type="PIRSR" id="PIRSR639901-2"/>
    </source>
</evidence>